<keyword evidence="1" id="KW-0472">Membrane</keyword>
<evidence type="ECO:0000313" key="2">
    <source>
        <dbReference type="Ensembl" id="ENSSPUP00000022665.1"/>
    </source>
</evidence>
<organism evidence="2 3">
    <name type="scientific">Sphenodon punctatus</name>
    <name type="common">Tuatara</name>
    <name type="synonym">Hatteria punctata</name>
    <dbReference type="NCBI Taxonomy" id="8508"/>
    <lineage>
        <taxon>Eukaryota</taxon>
        <taxon>Metazoa</taxon>
        <taxon>Chordata</taxon>
        <taxon>Craniata</taxon>
        <taxon>Vertebrata</taxon>
        <taxon>Euteleostomi</taxon>
        <taxon>Lepidosauria</taxon>
        <taxon>Sphenodontia</taxon>
        <taxon>Sphenodontidae</taxon>
        <taxon>Sphenodon</taxon>
    </lineage>
</organism>
<feature type="transmembrane region" description="Helical" evidence="1">
    <location>
        <begin position="12"/>
        <end position="30"/>
    </location>
</feature>
<keyword evidence="1" id="KW-0812">Transmembrane</keyword>
<dbReference type="AlphaFoldDB" id="A0A8D0HQL6"/>
<keyword evidence="3" id="KW-1185">Reference proteome</keyword>
<dbReference type="Ensembl" id="ENSSPUT00000024165.1">
    <property type="protein sequence ID" value="ENSSPUP00000022662.1"/>
    <property type="gene ID" value="ENSSPUG00000017408.1"/>
</dbReference>
<protein>
    <submittedName>
        <fullName evidence="2">CEBPZ opposite strand</fullName>
    </submittedName>
</protein>
<name>A0A8D0HQL6_SPHPU</name>
<proteinExistence type="predicted"/>
<dbReference type="GeneTree" id="ENSGT00500000045333"/>
<dbReference type="OMA" id="HMMNNSR"/>
<dbReference type="Ensembl" id="ENSSPUT00000024168.1">
    <property type="protein sequence ID" value="ENSSPUP00000022665.1"/>
    <property type="gene ID" value="ENSSPUG00000017408.1"/>
</dbReference>
<dbReference type="PANTHER" id="PTHR38001">
    <property type="entry name" value="PROTEIN CEBPZOS"/>
    <property type="match status" value="1"/>
</dbReference>
<dbReference type="Proteomes" id="UP000694392">
    <property type="component" value="Unplaced"/>
</dbReference>
<reference evidence="2" key="1">
    <citation type="submission" date="2025-05" db="UniProtKB">
        <authorList>
            <consortium name="Ensembl"/>
        </authorList>
    </citation>
    <scope>IDENTIFICATION</scope>
</reference>
<keyword evidence="1" id="KW-1133">Transmembrane helix</keyword>
<gene>
    <name evidence="2" type="primary">CEBPZOS</name>
</gene>
<dbReference type="PANTHER" id="PTHR38001:SF1">
    <property type="entry name" value="PROTEIN CEBPZOS"/>
    <property type="match status" value="1"/>
</dbReference>
<sequence>MEPVAKNILKGVLVLELLGLAGTYLLYYRLDSSQDFRYKMNQRCPSILEVYYKSNEWAGVHGKRDRDQEQWLSHKN</sequence>
<dbReference type="InterPro" id="IPR037764">
    <property type="entry name" value="CEBPZOS"/>
</dbReference>
<accession>A0A8D0HQL6</accession>
<evidence type="ECO:0000256" key="1">
    <source>
        <dbReference type="SAM" id="Phobius"/>
    </source>
</evidence>
<evidence type="ECO:0000313" key="3">
    <source>
        <dbReference type="Proteomes" id="UP000694392"/>
    </source>
</evidence>